<dbReference type="Pfam" id="PF04646">
    <property type="entry name" value="DUF604"/>
    <property type="match status" value="1"/>
</dbReference>
<sequence length="484" mass="55204">MPSTRFFRTRQSVKSIIAAAVFLTAGIVFLLSKSHHFAEPINGVPLTSLEGIAPENENDGTESGDCYVDLDLLKSYGYKDSAQYERWEIAVRRSAAFTGFSDKLNVPVPTFQKISLNTDKHRMFLSQARCSPTVTIEAPIPRARADASHMAFGVSTSLERLSESLEPFAHWAGGTGARIFAMVDVVPKKEKAKVLSRAQELNIKLTIIESREEWLDRYFRLTKVLWDNRDAHTQWAVIIDDDTFFPSMSNLVERLATYDATKPYYIGAPTENWGQMNIFSYMAYGGAGIFLSIPLLQQMNDVYDECYAFKDHGDKRISQCIYQHTTTKLTWDRGLFQVDFGGDVTGFFESGRPLPLSIHHWKSWYDLDVVALSRAADICGDDCQLRRWRISDKWYFVNGFSLVQYSSSMNDMTGMEQTWDPSDWAREQGYAFSLGPLRPKDEGKKSYRMKSAILEDGRLRQVYVYEPEEPSPPQILEVVWTVMN</sequence>
<evidence type="ECO:0000256" key="1">
    <source>
        <dbReference type="SAM" id="Phobius"/>
    </source>
</evidence>
<keyword evidence="1" id="KW-0472">Membrane</keyword>
<evidence type="ECO:0000313" key="3">
    <source>
        <dbReference type="Proteomes" id="UP000325579"/>
    </source>
</evidence>
<feature type="transmembrane region" description="Helical" evidence="1">
    <location>
        <begin position="12"/>
        <end position="31"/>
    </location>
</feature>
<dbReference type="GeneID" id="43667032"/>
<evidence type="ECO:0000313" key="2">
    <source>
        <dbReference type="EMBL" id="KAE8402836.1"/>
    </source>
</evidence>
<dbReference type="Gene3D" id="3.90.550.50">
    <property type="match status" value="1"/>
</dbReference>
<dbReference type="PANTHER" id="PTHR10811">
    <property type="entry name" value="FRINGE-RELATED"/>
    <property type="match status" value="1"/>
</dbReference>
<organism evidence="2 3">
    <name type="scientific">Aspergillus pseudonomiae</name>
    <dbReference type="NCBI Taxonomy" id="1506151"/>
    <lineage>
        <taxon>Eukaryota</taxon>
        <taxon>Fungi</taxon>
        <taxon>Dikarya</taxon>
        <taxon>Ascomycota</taxon>
        <taxon>Pezizomycotina</taxon>
        <taxon>Eurotiomycetes</taxon>
        <taxon>Eurotiomycetidae</taxon>
        <taxon>Eurotiales</taxon>
        <taxon>Aspergillaceae</taxon>
        <taxon>Aspergillus</taxon>
        <taxon>Aspergillus subgen. Circumdati</taxon>
    </lineage>
</organism>
<dbReference type="RefSeq" id="XP_031940155.1">
    <property type="nucleotide sequence ID" value="XM_032082341.1"/>
</dbReference>
<keyword evidence="1" id="KW-1133">Transmembrane helix</keyword>
<name>A0A5N7D8S9_9EURO</name>
<dbReference type="InterPro" id="IPR006740">
    <property type="entry name" value="DUF604"/>
</dbReference>
<dbReference type="Proteomes" id="UP000325579">
    <property type="component" value="Unassembled WGS sequence"/>
</dbReference>
<proteinExistence type="predicted"/>
<accession>A0A5N7D8S9</accession>
<gene>
    <name evidence="2" type="ORF">BDV37DRAFT_251692</name>
</gene>
<keyword evidence="1" id="KW-0812">Transmembrane</keyword>
<protein>
    <recommendedName>
        <fullName evidence="4">Glycosyltransferase family 31 protein</fullName>
    </recommendedName>
</protein>
<dbReference type="AlphaFoldDB" id="A0A5N7D8S9"/>
<reference evidence="2 3" key="1">
    <citation type="submission" date="2019-04" db="EMBL/GenBank/DDBJ databases">
        <authorList>
            <consortium name="DOE Joint Genome Institute"/>
            <person name="Mondo S."/>
            <person name="Kjaerbolling I."/>
            <person name="Vesth T."/>
            <person name="Frisvad J.C."/>
            <person name="Nybo J.L."/>
            <person name="Theobald S."/>
            <person name="Kildgaard S."/>
            <person name="Isbrandt T."/>
            <person name="Kuo A."/>
            <person name="Sato A."/>
            <person name="Lyhne E.K."/>
            <person name="Kogle M.E."/>
            <person name="Wiebenga A."/>
            <person name="Kun R.S."/>
            <person name="Lubbers R.J."/>
            <person name="Makela M.R."/>
            <person name="Barry K."/>
            <person name="Chovatia M."/>
            <person name="Clum A."/>
            <person name="Daum C."/>
            <person name="Haridas S."/>
            <person name="He G."/>
            <person name="LaButti K."/>
            <person name="Lipzen A."/>
            <person name="Riley R."/>
            <person name="Salamov A."/>
            <person name="Simmons B.A."/>
            <person name="Magnuson J.K."/>
            <person name="Henrissat B."/>
            <person name="Mortensen U.H."/>
            <person name="Larsen T.O."/>
            <person name="Devries R.P."/>
            <person name="Grigoriev I.V."/>
            <person name="Machida M."/>
            <person name="Baker S.E."/>
            <person name="Andersen M.R."/>
            <person name="Cantor M.N."/>
            <person name="Hua S.X."/>
        </authorList>
    </citation>
    <scope>NUCLEOTIDE SEQUENCE [LARGE SCALE GENOMIC DNA]</scope>
    <source>
        <strain evidence="2 3">CBS 119388</strain>
    </source>
</reference>
<evidence type="ECO:0008006" key="4">
    <source>
        <dbReference type="Google" id="ProtNLM"/>
    </source>
</evidence>
<keyword evidence="3" id="KW-1185">Reference proteome</keyword>
<dbReference type="OrthoDB" id="414175at2759"/>
<dbReference type="EMBL" id="ML736783">
    <property type="protein sequence ID" value="KAE8402836.1"/>
    <property type="molecule type" value="Genomic_DNA"/>
</dbReference>